<organism evidence="2">
    <name type="scientific">Catovirus CTV1</name>
    <dbReference type="NCBI Taxonomy" id="1977631"/>
    <lineage>
        <taxon>Viruses</taxon>
        <taxon>Varidnaviria</taxon>
        <taxon>Bamfordvirae</taxon>
        <taxon>Nucleocytoviricota</taxon>
        <taxon>Megaviricetes</taxon>
        <taxon>Imitervirales</taxon>
        <taxon>Mimiviridae</taxon>
        <taxon>Klosneuvirinae</taxon>
        <taxon>Catovirus</taxon>
    </lineage>
</organism>
<reference evidence="2" key="1">
    <citation type="journal article" date="2017" name="Science">
        <title>Giant viruses with an expanded complement of translation system components.</title>
        <authorList>
            <person name="Schulz F."/>
            <person name="Yutin N."/>
            <person name="Ivanova N.N."/>
            <person name="Ortega D.R."/>
            <person name="Lee T.K."/>
            <person name="Vierheilig J."/>
            <person name="Daims H."/>
            <person name="Horn M."/>
            <person name="Wagner M."/>
            <person name="Jensen G.J."/>
            <person name="Kyrpides N.C."/>
            <person name="Koonin E.V."/>
            <person name="Woyke T."/>
        </authorList>
    </citation>
    <scope>NUCLEOTIDE SEQUENCE</scope>
    <source>
        <strain evidence="2">CTV1</strain>
    </source>
</reference>
<dbReference type="InterPro" id="IPR020189">
    <property type="entry name" value="IF5A_C"/>
</dbReference>
<sequence>MTGTDVLNGNKIMNIYAGHDKVYEFKLERNVYQLLNLDSGSMYYLKDNSEQFVNIDVDSDIYKKINSDFDNGKDILITPIKAPIEDDNESDKFNYGELVESYRIDS</sequence>
<evidence type="ECO:0000313" key="2">
    <source>
        <dbReference type="EMBL" id="ARF08244.1"/>
    </source>
</evidence>
<evidence type="ECO:0000259" key="1">
    <source>
        <dbReference type="Pfam" id="PF01287"/>
    </source>
</evidence>
<dbReference type="GO" id="GO:0003723">
    <property type="term" value="F:RNA binding"/>
    <property type="evidence" value="ECO:0007669"/>
    <property type="project" value="InterPro"/>
</dbReference>
<protein>
    <recommendedName>
        <fullName evidence="1">Translation initiation factor 5A C-terminal domain-containing protein</fullName>
    </recommendedName>
</protein>
<feature type="domain" description="Translation initiation factor 5A C-terminal" evidence="1">
    <location>
        <begin position="28"/>
        <end position="82"/>
    </location>
</feature>
<name>A0A1V0S975_9VIRU</name>
<accession>A0A1V0S975</accession>
<dbReference type="EMBL" id="KY684083">
    <property type="protein sequence ID" value="ARF08244.1"/>
    <property type="molecule type" value="Genomic_DNA"/>
</dbReference>
<dbReference type="Pfam" id="PF01287">
    <property type="entry name" value="eIF-5a"/>
    <property type="match status" value="1"/>
</dbReference>
<proteinExistence type="predicted"/>
<gene>
    <name evidence="2" type="ORF">Catovirus_1_294</name>
</gene>
<dbReference type="GO" id="GO:0043022">
    <property type="term" value="F:ribosome binding"/>
    <property type="evidence" value="ECO:0007669"/>
    <property type="project" value="InterPro"/>
</dbReference>